<dbReference type="EMBL" id="GBXM01053534">
    <property type="protein sequence ID" value="JAH55043.1"/>
    <property type="molecule type" value="Transcribed_RNA"/>
</dbReference>
<evidence type="ECO:0000313" key="1">
    <source>
        <dbReference type="EMBL" id="JAH55043.1"/>
    </source>
</evidence>
<protein>
    <submittedName>
        <fullName evidence="1">Uncharacterized protein</fullName>
    </submittedName>
</protein>
<proteinExistence type="predicted"/>
<reference evidence="1" key="2">
    <citation type="journal article" date="2015" name="Fish Shellfish Immunol.">
        <title>Early steps in the European eel (Anguilla anguilla)-Vibrio vulnificus interaction in the gills: Role of the RtxA13 toxin.</title>
        <authorList>
            <person name="Callol A."/>
            <person name="Pajuelo D."/>
            <person name="Ebbesson L."/>
            <person name="Teles M."/>
            <person name="MacKenzie S."/>
            <person name="Amaro C."/>
        </authorList>
    </citation>
    <scope>NUCLEOTIDE SEQUENCE</scope>
</reference>
<dbReference type="AlphaFoldDB" id="A0A0E9TQN0"/>
<name>A0A0E9TQN0_ANGAN</name>
<reference evidence="1" key="1">
    <citation type="submission" date="2014-11" db="EMBL/GenBank/DDBJ databases">
        <authorList>
            <person name="Amaro Gonzalez C."/>
        </authorList>
    </citation>
    <scope>NUCLEOTIDE SEQUENCE</scope>
</reference>
<sequence>MYKVRNISSGIFGWTTTGGPALQT</sequence>
<accession>A0A0E9TQN0</accession>
<organism evidence="1">
    <name type="scientific">Anguilla anguilla</name>
    <name type="common">European freshwater eel</name>
    <name type="synonym">Muraena anguilla</name>
    <dbReference type="NCBI Taxonomy" id="7936"/>
    <lineage>
        <taxon>Eukaryota</taxon>
        <taxon>Metazoa</taxon>
        <taxon>Chordata</taxon>
        <taxon>Craniata</taxon>
        <taxon>Vertebrata</taxon>
        <taxon>Euteleostomi</taxon>
        <taxon>Actinopterygii</taxon>
        <taxon>Neopterygii</taxon>
        <taxon>Teleostei</taxon>
        <taxon>Anguilliformes</taxon>
        <taxon>Anguillidae</taxon>
        <taxon>Anguilla</taxon>
    </lineage>
</organism>